<evidence type="ECO:0000256" key="2">
    <source>
        <dbReference type="SAM" id="MobiDB-lite"/>
    </source>
</evidence>
<dbReference type="GO" id="GO:0005737">
    <property type="term" value="C:cytoplasm"/>
    <property type="evidence" value="ECO:0007669"/>
    <property type="project" value="TreeGrafter"/>
</dbReference>
<feature type="region of interest" description="Disordered" evidence="2">
    <location>
        <begin position="939"/>
        <end position="971"/>
    </location>
</feature>
<gene>
    <name evidence="3" type="ORF">AFUS01_LOCUS46509</name>
</gene>
<feature type="compositionally biased region" description="Basic and acidic residues" evidence="2">
    <location>
        <begin position="953"/>
        <end position="971"/>
    </location>
</feature>
<keyword evidence="1" id="KW-0175">Coiled coil</keyword>
<dbReference type="Proteomes" id="UP000708208">
    <property type="component" value="Unassembled WGS sequence"/>
</dbReference>
<evidence type="ECO:0000313" key="4">
    <source>
        <dbReference type="Proteomes" id="UP000708208"/>
    </source>
</evidence>
<protein>
    <submittedName>
        <fullName evidence="3">Uncharacterized protein</fullName>
    </submittedName>
</protein>
<proteinExistence type="predicted"/>
<evidence type="ECO:0000256" key="1">
    <source>
        <dbReference type="SAM" id="Coils"/>
    </source>
</evidence>
<dbReference type="PANTHER" id="PTHR16306">
    <property type="entry name" value="TRANSLIN-ASSOCIATED FACTOR X-INTERACTING PROTEIN 1"/>
    <property type="match status" value="1"/>
</dbReference>
<dbReference type="OrthoDB" id="261426at2759"/>
<reference evidence="3" key="1">
    <citation type="submission" date="2021-06" db="EMBL/GenBank/DDBJ databases">
        <authorList>
            <person name="Hodson N. C."/>
            <person name="Mongue J. A."/>
            <person name="Jaron S. K."/>
        </authorList>
    </citation>
    <scope>NUCLEOTIDE SEQUENCE</scope>
</reference>
<sequence length="971" mass="110530">MAAMNIAAATKYNENKLSNTFSAAHMELPKLPNTTIPDGLLDPDPNSCASTPGFLNFSSNAAPSAKMLDVRFYTTPNTPPPETEIMFNPEENYQSDMQDQDALIASLMKELIHGYETRYKWNQYAYKDAAEHDHRTQKLNKLIQLCGPKIPRCEKMQDLSWAVSSAPAGEKSDGQRDDYWSKLFDRATITVAQSAFITVLENQVQTEIKRCGCAAPNYEITRLYEDLVKGHVSMDSLNNSDLNLDDYVSVRDSMEEPEEMLIARLKIYKRALSEITLHFKSLRPILIPIKRNYDALLGLRERQMHDARLHKNNIGHSERSFDVRLAQIRVEGYRLLCEAEKRCFLLLRHVDKQDGAIRTMTDILKNLENSLEDEKILKTSSEDKRKKLIMEINDLRRQTQENARILGQDAAQEVAAAEEEGSNNDEDVSTATDAMAIRNVLENTRTKLSEVQKRLTILEADYSDVIPKKDHESLKETLDEATKLYNVDNDEFETISSQVQNLKDQVDSLIADRDDLQELLADLKFKATPRPSWSKIAEYVEGGMSRWQEIYQGKTSKEIVDQVVEVLTGKKVKGSPEWIEPEGTKDSVPAYLRYEDKIRHRNFTRREAAILVHDIQQTRIEQLETIKKARENQSEDDYGTKDENTPDVLPFPDYFRSYLEERFTWPNIRAEYTYNLIDACKRLSSDSTLCTFLGILEGRMDECLIHGLRSDVGRIRNILMAKSTEGGQPMGSILTSEFPAAMREAFPQKTDEEIGLLGLVGDFIEEVTRQYNQNRMQYIYEVLHVLLSELGVSLESAERDNDPAGETDVAMTQIYQAIVSVDPQIPEEKIAAALAWIFMAEPTLPGTPVKGMLLVRYIQEQIHRNKDADSDDEDDNDMAEFERAIDEIRARNDSMFDDDAAEPVNEKAKKAALKKLKELPLKLVLQRLKGGCLFRHGEKEKPGLLGKGAKGANDVKTRSSRVEIKEAKKKN</sequence>
<dbReference type="EMBL" id="CAJVCH010571389">
    <property type="protein sequence ID" value="CAG7837386.1"/>
    <property type="molecule type" value="Genomic_DNA"/>
</dbReference>
<accession>A0A8J2LTA4</accession>
<dbReference type="AlphaFoldDB" id="A0A8J2LTA4"/>
<evidence type="ECO:0000313" key="3">
    <source>
        <dbReference type="EMBL" id="CAG7837386.1"/>
    </source>
</evidence>
<name>A0A8J2LTA4_9HEXA</name>
<comment type="caution">
    <text evidence="3">The sequence shown here is derived from an EMBL/GenBank/DDBJ whole genome shotgun (WGS) entry which is preliminary data.</text>
</comment>
<feature type="coiled-coil region" evidence="1">
    <location>
        <begin position="357"/>
        <end position="398"/>
    </location>
</feature>
<feature type="coiled-coil region" evidence="1">
    <location>
        <begin position="492"/>
        <end position="526"/>
    </location>
</feature>
<dbReference type="PANTHER" id="PTHR16306:SF0">
    <property type="entry name" value="TRANSLIN-ASSOCIATED FACTOR X-INTERACTING PROTEIN 1"/>
    <property type="match status" value="1"/>
</dbReference>
<keyword evidence="4" id="KW-1185">Reference proteome</keyword>
<organism evidence="3 4">
    <name type="scientific">Allacma fusca</name>
    <dbReference type="NCBI Taxonomy" id="39272"/>
    <lineage>
        <taxon>Eukaryota</taxon>
        <taxon>Metazoa</taxon>
        <taxon>Ecdysozoa</taxon>
        <taxon>Arthropoda</taxon>
        <taxon>Hexapoda</taxon>
        <taxon>Collembola</taxon>
        <taxon>Symphypleona</taxon>
        <taxon>Sminthuridae</taxon>
        <taxon>Allacma</taxon>
    </lineage>
</organism>